<keyword evidence="7" id="KW-0539">Nucleus</keyword>
<proteinExistence type="inferred from homology"/>
<evidence type="ECO:0000259" key="10">
    <source>
        <dbReference type="PROSITE" id="PS52002"/>
    </source>
</evidence>
<dbReference type="InterPro" id="IPR015362">
    <property type="entry name" value="WIBG_mago-bd"/>
</dbReference>
<comment type="subcellular location">
    <subcellularLocation>
        <location evidence="1">Nucleus</location>
    </subcellularLocation>
</comment>
<dbReference type="SMART" id="SM01273">
    <property type="entry name" value="Mago-bind"/>
    <property type="match status" value="1"/>
</dbReference>
<organism evidence="11 12">
    <name type="scientific">Babesia ovata</name>
    <dbReference type="NCBI Taxonomy" id="189622"/>
    <lineage>
        <taxon>Eukaryota</taxon>
        <taxon>Sar</taxon>
        <taxon>Alveolata</taxon>
        <taxon>Apicomplexa</taxon>
        <taxon>Aconoidasida</taxon>
        <taxon>Piroplasmida</taxon>
        <taxon>Babesiidae</taxon>
        <taxon>Babesia</taxon>
    </lineage>
</organism>
<dbReference type="InterPro" id="IPR010920">
    <property type="entry name" value="LSM_dom_sf"/>
</dbReference>
<comment type="caution">
    <text evidence="11">The sequence shown here is derived from an EMBL/GenBank/DDBJ whole genome shotgun (WGS) entry which is preliminary data.</text>
</comment>
<dbReference type="GO" id="GO:0071013">
    <property type="term" value="C:catalytic step 2 spliceosome"/>
    <property type="evidence" value="ECO:0007669"/>
    <property type="project" value="TreeGrafter"/>
</dbReference>
<evidence type="ECO:0000256" key="6">
    <source>
        <dbReference type="ARBA" id="ARBA00023187"/>
    </source>
</evidence>
<reference evidence="11 12" key="1">
    <citation type="journal article" date="2017" name="BMC Genomics">
        <title>Whole-genome assembly of Babesia ovata and comparative genomics between closely related pathogens.</title>
        <authorList>
            <person name="Yamagishi J."/>
            <person name="Asada M."/>
            <person name="Hakimi H."/>
            <person name="Tanaka T.Q."/>
            <person name="Sugimoto C."/>
            <person name="Kawazu S."/>
        </authorList>
    </citation>
    <scope>NUCLEOTIDE SEQUENCE [LARGE SCALE GENOMIC DNA]</scope>
    <source>
        <strain evidence="11 12">Miyake</strain>
    </source>
</reference>
<feature type="domain" description="Sm" evidence="10">
    <location>
        <begin position="211"/>
        <end position="291"/>
    </location>
</feature>
<evidence type="ECO:0000256" key="8">
    <source>
        <dbReference type="ARBA" id="ARBA00023274"/>
    </source>
</evidence>
<dbReference type="VEuPathDB" id="PiroplasmaDB:BOVATA_045510"/>
<dbReference type="GO" id="GO:0005688">
    <property type="term" value="C:U6 snRNP"/>
    <property type="evidence" value="ECO:0007669"/>
    <property type="project" value="TreeGrafter"/>
</dbReference>
<dbReference type="RefSeq" id="XP_028869301.1">
    <property type="nucleotide sequence ID" value="XM_029013468.1"/>
</dbReference>
<dbReference type="AlphaFoldDB" id="A0A2H6KJ95"/>
<comment type="similarity">
    <text evidence="2">Belongs to the snRNP Sm proteins family.</text>
</comment>
<evidence type="ECO:0000256" key="4">
    <source>
        <dbReference type="ARBA" id="ARBA00022728"/>
    </source>
</evidence>
<dbReference type="Pfam" id="PF09282">
    <property type="entry name" value="Mago-bind"/>
    <property type="match status" value="1"/>
</dbReference>
<dbReference type="GO" id="GO:0000398">
    <property type="term" value="P:mRNA splicing, via spliceosome"/>
    <property type="evidence" value="ECO:0007669"/>
    <property type="project" value="InterPro"/>
</dbReference>
<keyword evidence="12" id="KW-1185">Reference proteome</keyword>
<dbReference type="OrthoDB" id="2146at2759"/>
<dbReference type="PANTHER" id="PTHR10553:SF5">
    <property type="entry name" value="U6 SNRNA-ASSOCIATED SM-LIKE PROTEIN LSM7"/>
    <property type="match status" value="1"/>
</dbReference>
<dbReference type="Proteomes" id="UP000236319">
    <property type="component" value="Unassembled WGS sequence"/>
</dbReference>
<dbReference type="GO" id="GO:0003723">
    <property type="term" value="F:RNA binding"/>
    <property type="evidence" value="ECO:0007669"/>
    <property type="project" value="UniProtKB-KW"/>
</dbReference>
<dbReference type="GO" id="GO:0071004">
    <property type="term" value="C:U2-type prespliceosome"/>
    <property type="evidence" value="ECO:0007669"/>
    <property type="project" value="TreeGrafter"/>
</dbReference>
<evidence type="ECO:0000256" key="5">
    <source>
        <dbReference type="ARBA" id="ARBA00022884"/>
    </source>
</evidence>
<evidence type="ECO:0000256" key="9">
    <source>
        <dbReference type="SAM" id="MobiDB-lite"/>
    </source>
</evidence>
<protein>
    <submittedName>
        <fullName evidence="11">U6 snRNA-associated Sm</fullName>
    </submittedName>
</protein>
<dbReference type="GeneID" id="39876828"/>
<dbReference type="PROSITE" id="PS52002">
    <property type="entry name" value="SM"/>
    <property type="match status" value="1"/>
</dbReference>
<dbReference type="EMBL" id="BDSA01000013">
    <property type="protein sequence ID" value="GBE63058.1"/>
    <property type="molecule type" value="Genomic_DNA"/>
</dbReference>
<dbReference type="InterPro" id="IPR017132">
    <property type="entry name" value="Lsm7"/>
</dbReference>
<keyword evidence="6" id="KW-0508">mRNA splicing</keyword>
<evidence type="ECO:0000256" key="2">
    <source>
        <dbReference type="ARBA" id="ARBA00006850"/>
    </source>
</evidence>
<keyword evidence="3" id="KW-0507">mRNA processing</keyword>
<dbReference type="CDD" id="cd01729">
    <property type="entry name" value="LSm7"/>
    <property type="match status" value="1"/>
</dbReference>
<dbReference type="InterPro" id="IPR044641">
    <property type="entry name" value="Lsm7/SmG-like"/>
</dbReference>
<dbReference type="InterPro" id="IPR047575">
    <property type="entry name" value="Sm"/>
</dbReference>
<feature type="region of interest" description="Disordered" evidence="9">
    <location>
        <begin position="87"/>
        <end position="174"/>
    </location>
</feature>
<keyword evidence="8" id="KW-0687">Ribonucleoprotein</keyword>
<evidence type="ECO:0000313" key="11">
    <source>
        <dbReference type="EMBL" id="GBE63058.1"/>
    </source>
</evidence>
<dbReference type="InterPro" id="IPR036348">
    <property type="entry name" value="WIBG_N_sf"/>
</dbReference>
<dbReference type="Gene3D" id="2.30.30.100">
    <property type="match status" value="1"/>
</dbReference>
<feature type="compositionally biased region" description="Polar residues" evidence="9">
    <location>
        <begin position="130"/>
        <end position="149"/>
    </location>
</feature>
<keyword evidence="5" id="KW-0694">RNA-binding</keyword>
<accession>A0A2H6KJ95</accession>
<evidence type="ECO:0000256" key="3">
    <source>
        <dbReference type="ARBA" id="ARBA00022664"/>
    </source>
</evidence>
<dbReference type="GO" id="GO:1990726">
    <property type="term" value="C:Lsm1-7-Pat1 complex"/>
    <property type="evidence" value="ECO:0007669"/>
    <property type="project" value="TreeGrafter"/>
</dbReference>
<evidence type="ECO:0000313" key="12">
    <source>
        <dbReference type="Proteomes" id="UP000236319"/>
    </source>
</evidence>
<dbReference type="PANTHER" id="PTHR10553">
    <property type="entry name" value="SMALL NUCLEAR RIBONUCLEOPROTEIN"/>
    <property type="match status" value="1"/>
</dbReference>
<keyword evidence="4" id="KW-0747">Spliceosome</keyword>
<dbReference type="Pfam" id="PF01423">
    <property type="entry name" value="LSM"/>
    <property type="match status" value="1"/>
</dbReference>
<name>A0A2H6KJ95_9APIC</name>
<evidence type="ECO:0000256" key="1">
    <source>
        <dbReference type="ARBA" id="ARBA00004123"/>
    </source>
</evidence>
<gene>
    <name evidence="11" type="ORF">BOVATA_045510</name>
</gene>
<dbReference type="SUPFAM" id="SSF50182">
    <property type="entry name" value="Sm-like ribonucleoproteins"/>
    <property type="match status" value="1"/>
</dbReference>
<sequence>MPVDDIAESLSSLSLQGNATVRSARGEIYTVDTATGDTFIKGTQRKDGSYRCDIKVRPGYVPQDEQGTYVPRFRRSPQTATAACIEADKENKPADSQAAEAKSASWRPVSKGTDGKEKNDIATARPGSLPKTNEAVTQRRTSNAASQSWRVEDSMPSRSANASGAVAADETAISKHRKKHEVAEAGSEQAGQPVKFGRTMTAPSKSFRDVKSVIKLNAYLNKKVYVKFSGGREVQGVLKGHDAMSNLVLDDTEEFLRDPEDPDRVTEKTRQLGLLVARGTSVTVIHPVEGAEKIANPFAGRMS</sequence>
<dbReference type="InterPro" id="IPR001163">
    <property type="entry name" value="Sm_dom_euk/arc"/>
</dbReference>
<dbReference type="GO" id="GO:0000956">
    <property type="term" value="P:nuclear-transcribed mRNA catabolic process"/>
    <property type="evidence" value="ECO:0007669"/>
    <property type="project" value="InterPro"/>
</dbReference>
<dbReference type="SMART" id="SM00651">
    <property type="entry name" value="Sm"/>
    <property type="match status" value="1"/>
</dbReference>
<dbReference type="GO" id="GO:0005689">
    <property type="term" value="C:U12-type spliceosomal complex"/>
    <property type="evidence" value="ECO:0007669"/>
    <property type="project" value="TreeGrafter"/>
</dbReference>
<dbReference type="SUPFAM" id="SSF101931">
    <property type="entry name" value="Pym (Within the bgcn gene intron protein, WIBG), N-terminal domain"/>
    <property type="match status" value="1"/>
</dbReference>
<evidence type="ECO:0000256" key="7">
    <source>
        <dbReference type="ARBA" id="ARBA00023242"/>
    </source>
</evidence>
<dbReference type="GO" id="GO:0097526">
    <property type="term" value="C:spliceosomal tri-snRNP complex"/>
    <property type="evidence" value="ECO:0007669"/>
    <property type="project" value="TreeGrafter"/>
</dbReference>